<gene>
    <name evidence="3" type="ORF">MAR_006442</name>
</gene>
<organism evidence="3 4">
    <name type="scientific">Mya arenaria</name>
    <name type="common">Soft-shell clam</name>
    <dbReference type="NCBI Taxonomy" id="6604"/>
    <lineage>
        <taxon>Eukaryota</taxon>
        <taxon>Metazoa</taxon>
        <taxon>Spiralia</taxon>
        <taxon>Lophotrochozoa</taxon>
        <taxon>Mollusca</taxon>
        <taxon>Bivalvia</taxon>
        <taxon>Autobranchia</taxon>
        <taxon>Heteroconchia</taxon>
        <taxon>Euheterodonta</taxon>
        <taxon>Imparidentia</taxon>
        <taxon>Neoheterodontei</taxon>
        <taxon>Myida</taxon>
        <taxon>Myoidea</taxon>
        <taxon>Myidae</taxon>
        <taxon>Mya</taxon>
    </lineage>
</organism>
<keyword evidence="1" id="KW-0175">Coiled coil</keyword>
<proteinExistence type="predicted"/>
<feature type="region of interest" description="Disordered" evidence="2">
    <location>
        <begin position="37"/>
        <end position="82"/>
    </location>
</feature>
<feature type="compositionally biased region" description="Basic and acidic residues" evidence="2">
    <location>
        <begin position="228"/>
        <end position="245"/>
    </location>
</feature>
<feature type="region of interest" description="Disordered" evidence="2">
    <location>
        <begin position="226"/>
        <end position="259"/>
    </location>
</feature>
<reference evidence="3" key="1">
    <citation type="submission" date="2022-11" db="EMBL/GenBank/DDBJ databases">
        <title>Centuries of genome instability and evolution in soft-shell clam transmissible cancer (bioRxiv).</title>
        <authorList>
            <person name="Hart S.F.M."/>
            <person name="Yonemitsu M.A."/>
            <person name="Giersch R.M."/>
            <person name="Beal B.F."/>
            <person name="Arriagada G."/>
            <person name="Davis B.W."/>
            <person name="Ostrander E.A."/>
            <person name="Goff S.P."/>
            <person name="Metzger M.J."/>
        </authorList>
    </citation>
    <scope>NUCLEOTIDE SEQUENCE</scope>
    <source>
        <strain evidence="3">MELC-2E11</strain>
        <tissue evidence="3">Siphon/mantle</tissue>
    </source>
</reference>
<protein>
    <submittedName>
        <fullName evidence="3">Uncharacterized protein</fullName>
    </submittedName>
</protein>
<feature type="coiled-coil region" evidence="1">
    <location>
        <begin position="107"/>
        <end position="145"/>
    </location>
</feature>
<feature type="compositionally biased region" description="Basic residues" evidence="2">
    <location>
        <begin position="58"/>
        <end position="68"/>
    </location>
</feature>
<sequence>MSSSLTLQSGQSVPSRLSRHSVKIRHYSSFPNLLSIYEAPKEEGNSDDDDEGNQERRERRKGHRRGKKRNEQGNSDDAIDIRQRVEMRQLRMDSVAREQLERFDKYVERMCSKVERQREERRKYNEALQERLREQEEAEKKKLRLHRGPKHKYVNDTSFLKALPVSNHCKATRLADELQRKGVLRTRQDVEKYWAGYGNSPRNNADIFSQSTNDSVLNHQNWMGQRNPDIRVTSEDDEVKYDGINKKTTLPPISRKKKR</sequence>
<dbReference type="EMBL" id="CP111012">
    <property type="protein sequence ID" value="WAQ93971.1"/>
    <property type="molecule type" value="Genomic_DNA"/>
</dbReference>
<feature type="compositionally biased region" description="Polar residues" evidence="2">
    <location>
        <begin position="1"/>
        <end position="15"/>
    </location>
</feature>
<feature type="region of interest" description="Disordered" evidence="2">
    <location>
        <begin position="1"/>
        <end position="24"/>
    </location>
</feature>
<evidence type="ECO:0000313" key="3">
    <source>
        <dbReference type="EMBL" id="WAQ93971.1"/>
    </source>
</evidence>
<accession>A0ABY7DA57</accession>
<evidence type="ECO:0000313" key="4">
    <source>
        <dbReference type="Proteomes" id="UP001164746"/>
    </source>
</evidence>
<evidence type="ECO:0000256" key="1">
    <source>
        <dbReference type="SAM" id="Coils"/>
    </source>
</evidence>
<evidence type="ECO:0000256" key="2">
    <source>
        <dbReference type="SAM" id="MobiDB-lite"/>
    </source>
</evidence>
<name>A0ABY7DA57_MYAAR</name>
<dbReference type="Proteomes" id="UP001164746">
    <property type="component" value="Chromosome 1"/>
</dbReference>
<keyword evidence="4" id="KW-1185">Reference proteome</keyword>